<organism evidence="4 5">
    <name type="scientific">Euzebyella saccharophila</name>
    <dbReference type="NCBI Taxonomy" id="679664"/>
    <lineage>
        <taxon>Bacteria</taxon>
        <taxon>Pseudomonadati</taxon>
        <taxon>Bacteroidota</taxon>
        <taxon>Flavobacteriia</taxon>
        <taxon>Flavobacteriales</taxon>
        <taxon>Flavobacteriaceae</taxon>
        <taxon>Euzebyella</taxon>
    </lineage>
</organism>
<dbReference type="SUPFAM" id="SSF117281">
    <property type="entry name" value="Kelch motif"/>
    <property type="match status" value="1"/>
</dbReference>
<dbReference type="Gene3D" id="2.120.10.80">
    <property type="entry name" value="Kelch-type beta propeller"/>
    <property type="match status" value="2"/>
</dbReference>
<dbReference type="InterPro" id="IPR056737">
    <property type="entry name" value="Beta-prop_ATRN-MKLN-like"/>
</dbReference>
<dbReference type="PANTHER" id="PTHR24412:SF489">
    <property type="entry name" value="RING FINGER DOMAIN AND KELCH REPEAT-CONTAINING PROTEIN DDB_G0271372"/>
    <property type="match status" value="1"/>
</dbReference>
<evidence type="ECO:0000256" key="1">
    <source>
        <dbReference type="ARBA" id="ARBA00022441"/>
    </source>
</evidence>
<keyword evidence="5" id="KW-1185">Reference proteome</keyword>
<sequence length="341" mass="38230">MFHHRIMLLLLIVVASCKEVKKDQNVEAKSNDTPVDYAWKEVKTENGSLPVARHEAAFVQVGDKFYLLGGRDIRPVSIYDTKTKIWTEGEQPPIELHHFQPVVYKDKIYIISALTGGWPDETPTEFVYIYDPATDKWSQGHEIPEERRRGSTGNVLHKDKIYIACGIKNGHIGDHKNWLDVYHPETGEWEVLADAPRPRDHFQAVLAHGKIYAPAGRNTGIEPENPFGGTLQEVDVYDIESNTWETLSNSLPTPRAGNAALLVNDEVWVVGGESPTQEKAHEHVEALNLNSNEWHTLPPLNQGRHGTGLILFKDEVYIASGCGNRGGNPELDSMEKYGPKS</sequence>
<accession>A0ABV8JMY3</accession>
<dbReference type="InterPro" id="IPR006652">
    <property type="entry name" value="Kelch_1"/>
</dbReference>
<protein>
    <submittedName>
        <fullName evidence="4">Kelch repeat-containing protein</fullName>
    </submittedName>
</protein>
<evidence type="ECO:0000313" key="4">
    <source>
        <dbReference type="EMBL" id="MFC4095729.1"/>
    </source>
</evidence>
<name>A0ABV8JMY3_9FLAO</name>
<dbReference type="PANTHER" id="PTHR24412">
    <property type="entry name" value="KELCH PROTEIN"/>
    <property type="match status" value="1"/>
</dbReference>
<feature type="domain" description="Attractin/MKLN-like beta-propeller" evidence="3">
    <location>
        <begin position="38"/>
        <end position="272"/>
    </location>
</feature>
<dbReference type="InterPro" id="IPR015915">
    <property type="entry name" value="Kelch-typ_b-propeller"/>
</dbReference>
<proteinExistence type="predicted"/>
<dbReference type="RefSeq" id="WP_192460622.1">
    <property type="nucleotide sequence ID" value="NZ_JACYFJ010000001.1"/>
</dbReference>
<dbReference type="SMART" id="SM00612">
    <property type="entry name" value="Kelch"/>
    <property type="match status" value="4"/>
</dbReference>
<dbReference type="PROSITE" id="PS51257">
    <property type="entry name" value="PROKAR_LIPOPROTEIN"/>
    <property type="match status" value="1"/>
</dbReference>
<evidence type="ECO:0000313" key="5">
    <source>
        <dbReference type="Proteomes" id="UP001595814"/>
    </source>
</evidence>
<gene>
    <name evidence="4" type="ORF">ACFOUT_07570</name>
</gene>
<keyword evidence="2" id="KW-0677">Repeat</keyword>
<evidence type="ECO:0000259" key="3">
    <source>
        <dbReference type="Pfam" id="PF24981"/>
    </source>
</evidence>
<comment type="caution">
    <text evidence="4">The sequence shown here is derived from an EMBL/GenBank/DDBJ whole genome shotgun (WGS) entry which is preliminary data.</text>
</comment>
<keyword evidence="1" id="KW-0880">Kelch repeat</keyword>
<dbReference type="Proteomes" id="UP001595814">
    <property type="component" value="Unassembled WGS sequence"/>
</dbReference>
<reference evidence="5" key="1">
    <citation type="journal article" date="2019" name="Int. J. Syst. Evol. Microbiol.">
        <title>The Global Catalogue of Microorganisms (GCM) 10K type strain sequencing project: providing services to taxonomists for standard genome sequencing and annotation.</title>
        <authorList>
            <consortium name="The Broad Institute Genomics Platform"/>
            <consortium name="The Broad Institute Genome Sequencing Center for Infectious Disease"/>
            <person name="Wu L."/>
            <person name="Ma J."/>
        </authorList>
    </citation>
    <scope>NUCLEOTIDE SEQUENCE [LARGE SCALE GENOMIC DNA]</scope>
    <source>
        <strain evidence="5">CECT 7477</strain>
    </source>
</reference>
<evidence type="ECO:0000256" key="2">
    <source>
        <dbReference type="ARBA" id="ARBA00022737"/>
    </source>
</evidence>
<dbReference type="Pfam" id="PF24981">
    <property type="entry name" value="Beta-prop_ATRN-LZTR1"/>
    <property type="match status" value="1"/>
</dbReference>
<dbReference type="EMBL" id="JBHSAW010000004">
    <property type="protein sequence ID" value="MFC4095729.1"/>
    <property type="molecule type" value="Genomic_DNA"/>
</dbReference>